<comment type="similarity">
    <text evidence="2">Belongs to the flagella basal body rod proteins family.</text>
</comment>
<proteinExistence type="inferred from homology"/>
<comment type="subcellular location">
    <subcellularLocation>
        <location evidence="1 6">Bacterial flagellum basal body</location>
    </subcellularLocation>
</comment>
<evidence type="ECO:0000313" key="10">
    <source>
        <dbReference type="Proteomes" id="UP000199527"/>
    </source>
</evidence>
<dbReference type="NCBIfam" id="TIGR01395">
    <property type="entry name" value="FlgC"/>
    <property type="match status" value="1"/>
</dbReference>
<dbReference type="InterPro" id="IPR006299">
    <property type="entry name" value="FlgC"/>
</dbReference>
<evidence type="ECO:0000256" key="5">
    <source>
        <dbReference type="ARBA" id="ARBA00025933"/>
    </source>
</evidence>
<feature type="domain" description="Flagellar basal body rod protein N-terminal" evidence="7">
    <location>
        <begin position="9"/>
        <end position="32"/>
    </location>
</feature>
<protein>
    <recommendedName>
        <fullName evidence="3 6">Flagellar basal-body rod protein FlgC</fullName>
    </recommendedName>
</protein>
<keyword evidence="4 6" id="KW-0975">Bacterial flagellum</keyword>
<dbReference type="OrthoDB" id="9794148at2"/>
<dbReference type="EMBL" id="FNEM01000021">
    <property type="protein sequence ID" value="SDK19756.1"/>
    <property type="molecule type" value="Genomic_DNA"/>
</dbReference>
<dbReference type="GO" id="GO:0030694">
    <property type="term" value="C:bacterial-type flagellum basal body, rod"/>
    <property type="evidence" value="ECO:0007669"/>
    <property type="project" value="UniProtKB-UniRule"/>
</dbReference>
<comment type="subunit">
    <text evidence="5 6">The basal body constitutes a major portion of the flagellar organelle and consists of four rings (L,P,S, and M) mounted on a central rod. The rod consists of about 26 subunits of FlgG in the distal portion, and FlgB, FlgC and FlgF are thought to build up the proximal portion of the rod with about 6 subunits each.</text>
</comment>
<evidence type="ECO:0000256" key="3">
    <source>
        <dbReference type="ARBA" id="ARBA00017941"/>
    </source>
</evidence>
<evidence type="ECO:0000256" key="1">
    <source>
        <dbReference type="ARBA" id="ARBA00004117"/>
    </source>
</evidence>
<dbReference type="InterPro" id="IPR001444">
    <property type="entry name" value="Flag_bb_rod_N"/>
</dbReference>
<gene>
    <name evidence="9" type="ORF">SAMN04488540_12136</name>
</gene>
<feature type="domain" description="Flagellar basal-body/hook protein C-terminal" evidence="8">
    <location>
        <begin position="94"/>
        <end position="137"/>
    </location>
</feature>
<evidence type="ECO:0000256" key="4">
    <source>
        <dbReference type="ARBA" id="ARBA00023143"/>
    </source>
</evidence>
<evidence type="ECO:0000313" key="9">
    <source>
        <dbReference type="EMBL" id="SDK19756.1"/>
    </source>
</evidence>
<dbReference type="GO" id="GO:0071978">
    <property type="term" value="P:bacterial-type flagellum-dependent swarming motility"/>
    <property type="evidence" value="ECO:0007669"/>
    <property type="project" value="TreeGrafter"/>
</dbReference>
<dbReference type="RefSeq" id="WP_090367905.1">
    <property type="nucleotide sequence ID" value="NZ_FNEM01000021.1"/>
</dbReference>
<evidence type="ECO:0000256" key="2">
    <source>
        <dbReference type="ARBA" id="ARBA00009677"/>
    </source>
</evidence>
<keyword evidence="9" id="KW-0282">Flagellum</keyword>
<keyword evidence="9" id="KW-0969">Cilium</keyword>
<evidence type="ECO:0000259" key="7">
    <source>
        <dbReference type="Pfam" id="PF00460"/>
    </source>
</evidence>
<evidence type="ECO:0000256" key="6">
    <source>
        <dbReference type="RuleBase" id="RU362062"/>
    </source>
</evidence>
<dbReference type="PANTHER" id="PTHR30435:SF2">
    <property type="entry name" value="FLAGELLAR BASAL-BODY ROD PROTEIN FLGC"/>
    <property type="match status" value="1"/>
</dbReference>
<keyword evidence="10" id="KW-1185">Reference proteome</keyword>
<organism evidence="9 10">
    <name type="scientific">Ferrimonas sediminum</name>
    <dbReference type="NCBI Taxonomy" id="718193"/>
    <lineage>
        <taxon>Bacteria</taxon>
        <taxon>Pseudomonadati</taxon>
        <taxon>Pseudomonadota</taxon>
        <taxon>Gammaproteobacteria</taxon>
        <taxon>Alteromonadales</taxon>
        <taxon>Ferrimonadaceae</taxon>
        <taxon>Ferrimonas</taxon>
    </lineage>
</organism>
<accession>A0A1G8ZXB6</accession>
<sequence>MSFNQIYDIAGSSLAAQSLRLNTVASNLANADSAAASADQAYRAVKPVFRAVYEQVNQAGQVPGASVEVAAVVNTDAPVEMRYEPNHPYADDKGFVAYSNVNPVAEMADMMAATQSFEASVNVMNRARSMQQGLLQLGSK</sequence>
<dbReference type="Pfam" id="PF00460">
    <property type="entry name" value="Flg_bb_rod"/>
    <property type="match status" value="1"/>
</dbReference>
<dbReference type="Pfam" id="PF06429">
    <property type="entry name" value="Flg_bbr_C"/>
    <property type="match status" value="1"/>
</dbReference>
<keyword evidence="9" id="KW-0966">Cell projection</keyword>
<dbReference type="PANTHER" id="PTHR30435">
    <property type="entry name" value="FLAGELLAR PROTEIN"/>
    <property type="match status" value="1"/>
</dbReference>
<evidence type="ECO:0000259" key="8">
    <source>
        <dbReference type="Pfam" id="PF06429"/>
    </source>
</evidence>
<dbReference type="Proteomes" id="UP000199527">
    <property type="component" value="Unassembled WGS sequence"/>
</dbReference>
<dbReference type="AlphaFoldDB" id="A0A1G8ZXB6"/>
<reference evidence="10" key="1">
    <citation type="submission" date="2016-10" db="EMBL/GenBank/DDBJ databases">
        <authorList>
            <person name="Varghese N."/>
            <person name="Submissions S."/>
        </authorList>
    </citation>
    <scope>NUCLEOTIDE SEQUENCE [LARGE SCALE GENOMIC DNA]</scope>
    <source>
        <strain evidence="10">DSM 23317</strain>
    </source>
</reference>
<dbReference type="InterPro" id="IPR010930">
    <property type="entry name" value="Flg_bb/hook_C_dom"/>
</dbReference>
<name>A0A1G8ZXB6_9GAMM</name>